<evidence type="ECO:0000313" key="3">
    <source>
        <dbReference type="Proteomes" id="UP001370758"/>
    </source>
</evidence>
<sequence length="307" mass="34710">MPPNSRFPELLTNREGQTCILRPIAPAPIHHTPHPKTIQQQLESHINDRDEDYSSALGFTRASGGRSALPSLYNSEDVICLQVELAHQMENGQALQDQCLQMEETAKQTDMLNKSLIHEVQQCHGQIQSLSLQVRRLASLNGNQSDEIAALRSQIMNEAWREYRNTETFQRRQLSFSAYRLKLTEVEKLRKKVKEQDNQLFKASAHLEELSREQKSLKCQNRQAMEQIESLQWHEKILLDHIKLLEGGGAVSQPQPEQDVCDVGKLVSDLQSGTVLDQTDSRDRGFGFSSIAIEANSAITLQDQGDA</sequence>
<evidence type="ECO:0000313" key="2">
    <source>
        <dbReference type="EMBL" id="KAK6500053.1"/>
    </source>
</evidence>
<keyword evidence="3" id="KW-1185">Reference proteome</keyword>
<dbReference type="EMBL" id="JAVHJL010000007">
    <property type="protein sequence ID" value="KAK6500053.1"/>
    <property type="molecule type" value="Genomic_DNA"/>
</dbReference>
<dbReference type="AlphaFoldDB" id="A0AAV9W2P9"/>
<dbReference type="Proteomes" id="UP001370758">
    <property type="component" value="Unassembled WGS sequence"/>
</dbReference>
<organism evidence="2 3">
    <name type="scientific">Arthrobotrys musiformis</name>
    <dbReference type="NCBI Taxonomy" id="47236"/>
    <lineage>
        <taxon>Eukaryota</taxon>
        <taxon>Fungi</taxon>
        <taxon>Dikarya</taxon>
        <taxon>Ascomycota</taxon>
        <taxon>Pezizomycotina</taxon>
        <taxon>Orbiliomycetes</taxon>
        <taxon>Orbiliales</taxon>
        <taxon>Orbiliaceae</taxon>
        <taxon>Arthrobotrys</taxon>
    </lineage>
</organism>
<comment type="caution">
    <text evidence="2">The sequence shown here is derived from an EMBL/GenBank/DDBJ whole genome shotgun (WGS) entry which is preliminary data.</text>
</comment>
<proteinExistence type="predicted"/>
<feature type="coiled-coil region" evidence="1">
    <location>
        <begin position="179"/>
        <end position="227"/>
    </location>
</feature>
<evidence type="ECO:0000256" key="1">
    <source>
        <dbReference type="SAM" id="Coils"/>
    </source>
</evidence>
<reference evidence="2 3" key="1">
    <citation type="submission" date="2023-08" db="EMBL/GenBank/DDBJ databases">
        <authorList>
            <person name="Palmer J.M."/>
        </authorList>
    </citation>
    <scope>NUCLEOTIDE SEQUENCE [LARGE SCALE GENOMIC DNA]</scope>
    <source>
        <strain evidence="2 3">TWF481</strain>
    </source>
</reference>
<keyword evidence="1" id="KW-0175">Coiled coil</keyword>
<name>A0AAV9W2P9_9PEZI</name>
<protein>
    <submittedName>
        <fullName evidence="2">Uncharacterized protein</fullName>
    </submittedName>
</protein>
<gene>
    <name evidence="2" type="ORF">TWF481_010410</name>
</gene>
<accession>A0AAV9W2P9</accession>